<dbReference type="PANTHER" id="PTHR34819">
    <property type="entry name" value="LARGE CYSTEINE-RICH PERIPLASMIC PROTEIN OMCB"/>
    <property type="match status" value="1"/>
</dbReference>
<dbReference type="Gene3D" id="2.60.40.1170">
    <property type="entry name" value="Mu homology domain, subdomain B"/>
    <property type="match status" value="1"/>
</dbReference>
<evidence type="ECO:0000313" key="3">
    <source>
        <dbReference type="EMBL" id="SET76711.1"/>
    </source>
</evidence>
<dbReference type="InterPro" id="IPR001434">
    <property type="entry name" value="OmcB-like_DUF11"/>
</dbReference>
<dbReference type="NCBIfam" id="TIGR01451">
    <property type="entry name" value="B_ant_repeat"/>
    <property type="match status" value="2"/>
</dbReference>
<feature type="domain" description="DUF11" evidence="2">
    <location>
        <begin position="205"/>
        <end position="254"/>
    </location>
</feature>
<dbReference type="SUPFAM" id="SSF49401">
    <property type="entry name" value="Bacterial adhesins"/>
    <property type="match status" value="1"/>
</dbReference>
<evidence type="ECO:0000313" key="4">
    <source>
        <dbReference type="Proteomes" id="UP000199361"/>
    </source>
</evidence>
<feature type="domain" description="DUF11" evidence="2">
    <location>
        <begin position="364"/>
        <end position="464"/>
    </location>
</feature>
<dbReference type="Gene3D" id="2.60.120.260">
    <property type="entry name" value="Galactose-binding domain-like"/>
    <property type="match status" value="1"/>
</dbReference>
<dbReference type="EMBL" id="FOHX01000004">
    <property type="protein sequence ID" value="SET76711.1"/>
    <property type="molecule type" value="Genomic_DNA"/>
</dbReference>
<accession>A0A1I0GZ62</accession>
<keyword evidence="4" id="KW-1185">Reference proteome</keyword>
<reference evidence="3 4" key="1">
    <citation type="submission" date="2016-10" db="EMBL/GenBank/DDBJ databases">
        <authorList>
            <person name="de Groot N.N."/>
        </authorList>
    </citation>
    <scope>NUCLEOTIDE SEQUENCE [LARGE SCALE GENOMIC DNA]</scope>
    <source>
        <strain evidence="3 4">CGMCC 4.5598</strain>
    </source>
</reference>
<sequence length="497" mass="51106">MAPTNAGDPGRLPATSTEGHLMAVPQNPPPGGCGQRIALINGSFEAPVVSDFEIRPDASHNDPRAVPGWRTTASDGQIELWRTGFLNVPSDDGKQFAELNANMVSTLYQDLPTTPGTKLYWKLSHRGRQGADTMALQIGPPHAPVEQARMTDGNTAWGHYTGEYVVPPGQTITRFAFKSISAAGGNPAVGNFLDGIIFGTAPCVVLTKTAIPEGEVEVGDVITYRVNAKNEGGAPADNLLLTDDIPAGTSYVPGSLRVIDGPNSGGKSDAADDDQAYFDAETGRVVFHLGDGATAQQGGHLASTADAPGGTTVEFRVRVERAGAGREIENQARATYDNTLGNAPDHLTSTSNATATPVKRVVELAVVKAADRTKAAVGEAVTYHVAVTNDGPNDATGVTVVDQLPEGLTFISATSTAGGYDPATGVWDVGAMDVGTTHTLTLLAKVTQPGSLTNAATATANETEGPVTDEVVVCARLPAPCLPHGGGCGCGGGCGGC</sequence>
<dbReference type="STRING" id="568860.SAMN05421811_10439"/>
<dbReference type="Proteomes" id="UP000199361">
    <property type="component" value="Unassembled WGS sequence"/>
</dbReference>
<evidence type="ECO:0000259" key="2">
    <source>
        <dbReference type="Pfam" id="PF01345"/>
    </source>
</evidence>
<dbReference type="InterPro" id="IPR051172">
    <property type="entry name" value="Chlamydia_OmcB"/>
</dbReference>
<name>A0A1I0GZ62_9ACTN</name>
<dbReference type="Gene3D" id="2.60.40.740">
    <property type="match status" value="1"/>
</dbReference>
<gene>
    <name evidence="3" type="ORF">SAMN05421811_10439</name>
</gene>
<dbReference type="Pfam" id="PF01345">
    <property type="entry name" value="DUF11"/>
    <property type="match status" value="2"/>
</dbReference>
<organism evidence="3 4">
    <name type="scientific">Nonomuraea wenchangensis</name>
    <dbReference type="NCBI Taxonomy" id="568860"/>
    <lineage>
        <taxon>Bacteria</taxon>
        <taxon>Bacillati</taxon>
        <taxon>Actinomycetota</taxon>
        <taxon>Actinomycetes</taxon>
        <taxon>Streptosporangiales</taxon>
        <taxon>Streptosporangiaceae</taxon>
        <taxon>Nonomuraea</taxon>
    </lineage>
</organism>
<dbReference type="InterPro" id="IPR047589">
    <property type="entry name" value="DUF11_rpt"/>
</dbReference>
<proteinExistence type="predicted"/>
<protein>
    <submittedName>
        <fullName evidence="3">Conserved repeat domain-containing protein/fimbrial isopeptide formation D2 domain-containing protein</fullName>
    </submittedName>
</protein>
<dbReference type="PANTHER" id="PTHR34819:SF3">
    <property type="entry name" value="CELL SURFACE PROTEIN"/>
    <property type="match status" value="1"/>
</dbReference>
<dbReference type="InterPro" id="IPR008966">
    <property type="entry name" value="Adhesion_dom_sf"/>
</dbReference>
<evidence type="ECO:0000256" key="1">
    <source>
        <dbReference type="SAM" id="MobiDB-lite"/>
    </source>
</evidence>
<dbReference type="AlphaFoldDB" id="A0A1I0GZ62"/>
<feature type="region of interest" description="Disordered" evidence="1">
    <location>
        <begin position="1"/>
        <end position="21"/>
    </location>
</feature>